<reference evidence="4" key="1">
    <citation type="submission" date="2019-06" db="EMBL/GenBank/DDBJ databases">
        <title>Complete genome sequence of Methylogaea oryzae strain JCM16910.</title>
        <authorList>
            <person name="Asakawa S."/>
        </authorList>
    </citation>
    <scope>NUCLEOTIDE SEQUENCE</scope>
    <source>
        <strain evidence="4">E10</strain>
    </source>
</reference>
<evidence type="ECO:0000256" key="1">
    <source>
        <dbReference type="ARBA" id="ARBA00022679"/>
    </source>
</evidence>
<evidence type="ECO:0000259" key="3">
    <source>
        <dbReference type="Pfam" id="PF08540"/>
    </source>
</evidence>
<dbReference type="KEGG" id="moz:MoryE10_19240"/>
<keyword evidence="1" id="KW-0808">Transferase</keyword>
<dbReference type="Pfam" id="PF08540">
    <property type="entry name" value="HMG_CoA_synt_C"/>
    <property type="match status" value="2"/>
</dbReference>
<evidence type="ECO:0000313" key="5">
    <source>
        <dbReference type="Proteomes" id="UP000824988"/>
    </source>
</evidence>
<dbReference type="AlphaFoldDB" id="A0A8D4VN84"/>
<dbReference type="InterPro" id="IPR013528">
    <property type="entry name" value="HMG_CoA_synth_N"/>
</dbReference>
<proteinExistence type="predicted"/>
<feature type="domain" description="Hydroxymethylglutaryl-coenzyme A synthase N-terminal" evidence="2">
    <location>
        <begin position="5"/>
        <end position="170"/>
    </location>
</feature>
<keyword evidence="5" id="KW-1185">Reference proteome</keyword>
<evidence type="ECO:0000313" key="4">
    <source>
        <dbReference type="EMBL" id="BBL71318.1"/>
    </source>
</evidence>
<dbReference type="InterPro" id="IPR013746">
    <property type="entry name" value="HMG_CoA_synt_C_dom"/>
</dbReference>
<dbReference type="PANTHER" id="PTHR43323">
    <property type="entry name" value="3-HYDROXY-3-METHYLGLUTARYL COENZYME A SYNTHASE"/>
    <property type="match status" value="1"/>
</dbReference>
<dbReference type="Pfam" id="PF01154">
    <property type="entry name" value="HMG_CoA_synt_N"/>
    <property type="match status" value="1"/>
</dbReference>
<dbReference type="PANTHER" id="PTHR43323:SF2">
    <property type="entry name" value="HYDROXYMETHYLGLUTARYL-COA SYNTHASE"/>
    <property type="match status" value="1"/>
</dbReference>
<feature type="domain" description="Hydroxymethylglutaryl-coenzyme A synthase C-terminal" evidence="3">
    <location>
        <begin position="175"/>
        <end position="254"/>
    </location>
</feature>
<dbReference type="CDD" id="cd00827">
    <property type="entry name" value="init_cond_enzymes"/>
    <property type="match status" value="1"/>
</dbReference>
<dbReference type="RefSeq" id="WP_221046916.1">
    <property type="nucleotide sequence ID" value="NZ_AP019782.1"/>
</dbReference>
<dbReference type="GO" id="GO:0004421">
    <property type="term" value="F:hydroxymethylglutaryl-CoA synthase activity"/>
    <property type="evidence" value="ECO:0007669"/>
    <property type="project" value="InterPro"/>
</dbReference>
<evidence type="ECO:0000259" key="2">
    <source>
        <dbReference type="Pfam" id="PF01154"/>
    </source>
</evidence>
<dbReference type="Proteomes" id="UP000824988">
    <property type="component" value="Chromosome"/>
</dbReference>
<dbReference type="EMBL" id="AP019782">
    <property type="protein sequence ID" value="BBL71318.1"/>
    <property type="molecule type" value="Genomic_DNA"/>
</dbReference>
<gene>
    <name evidence="4" type="primary">pksG</name>
    <name evidence="4" type="ORF">MoryE10_19240</name>
</gene>
<sequence>MKAGIERIGFYGGQAFIDIAELAALRNLDPVRMANLLIRRKTVHFPWEDPVSFAVNAARPLLQALQPQQRQQISHLIVASESGIDFGKSLATWIHGLLDLPRRIRLFEIKQACYGGTAALQTALGLLARDGRPDGRALVICTDIARPIPHSYAEPTQGGAAVALLVGPEADILEIEPGASGTHGYHVMDAFRPDADQETGDADLSVLTYIDCLQHAFAAYREALGTVDFRDHFDYLAFHTPFGGMVKGAHRTLMRRLYQAGGADIEADFHRRLAPSLVYCREVGNIYSGTVFLALAGVLASADLDRRRRIGLFSYGSGCSSEFYSGWAGPQAEAALSQSGLAEHLAARRRLDMAEYERVLAANRHSRFGSKDAKIDTDDLADLYQAAFAERGVCVLGGIRNYDREYRDA</sequence>
<organism evidence="4 5">
    <name type="scientific">Methylogaea oryzae</name>
    <dbReference type="NCBI Taxonomy" id="1295382"/>
    <lineage>
        <taxon>Bacteria</taxon>
        <taxon>Pseudomonadati</taxon>
        <taxon>Pseudomonadota</taxon>
        <taxon>Gammaproteobacteria</taxon>
        <taxon>Methylococcales</taxon>
        <taxon>Methylococcaceae</taxon>
        <taxon>Methylogaea</taxon>
    </lineage>
</organism>
<protein>
    <submittedName>
        <fullName evidence="4">Polyketide biosynthesis 3-hydroxy-3-methylglutaryl-ACP synthase PksG</fullName>
    </submittedName>
</protein>
<accession>A0A8D4VN84</accession>
<dbReference type="GO" id="GO:0006084">
    <property type="term" value="P:acetyl-CoA metabolic process"/>
    <property type="evidence" value="ECO:0007669"/>
    <property type="project" value="InterPro"/>
</dbReference>
<feature type="domain" description="Hydroxymethylglutaryl-coenzyme A synthase C-terminal" evidence="3">
    <location>
        <begin position="268"/>
        <end position="376"/>
    </location>
</feature>
<name>A0A8D4VN84_9GAMM</name>